<dbReference type="Pfam" id="PF07833">
    <property type="entry name" value="Cu_amine_oxidN1"/>
    <property type="match status" value="1"/>
</dbReference>
<gene>
    <name evidence="2" type="ORF">DCMF_12770</name>
</gene>
<evidence type="ECO:0000313" key="2">
    <source>
        <dbReference type="EMBL" id="ATW25522.1"/>
    </source>
</evidence>
<dbReference type="SUPFAM" id="SSF55383">
    <property type="entry name" value="Copper amine oxidase, domain N"/>
    <property type="match status" value="1"/>
</dbReference>
<proteinExistence type="predicted"/>
<dbReference type="KEGG" id="fwa:DCMF_12770"/>
<accession>A0A3G1KSS2</accession>
<dbReference type="Proteomes" id="UP000323521">
    <property type="component" value="Chromosome"/>
</dbReference>
<dbReference type="RefSeq" id="WP_148134781.1">
    <property type="nucleotide sequence ID" value="NZ_CP017634.1"/>
</dbReference>
<dbReference type="EMBL" id="CP017634">
    <property type="protein sequence ID" value="ATW25522.1"/>
    <property type="molecule type" value="Genomic_DNA"/>
</dbReference>
<dbReference type="OrthoDB" id="9779128at2"/>
<protein>
    <recommendedName>
        <fullName evidence="1">Copper amine oxidase-like N-terminal domain-containing protein</fullName>
    </recommendedName>
</protein>
<keyword evidence="3" id="KW-1185">Reference proteome</keyword>
<dbReference type="Gene3D" id="3.30.457.10">
    <property type="entry name" value="Copper amine oxidase-like, N-terminal domain"/>
    <property type="match status" value="1"/>
</dbReference>
<reference evidence="2 3" key="1">
    <citation type="submission" date="2016-10" db="EMBL/GenBank/DDBJ databases">
        <title>Complete Genome Sequence of Peptococcaceae strain DCMF.</title>
        <authorList>
            <person name="Edwards R.J."/>
            <person name="Holland S.I."/>
            <person name="Deshpande N.P."/>
            <person name="Wong Y.K."/>
            <person name="Ertan H."/>
            <person name="Manefield M."/>
            <person name="Russell T.L."/>
            <person name="Lee M.J."/>
        </authorList>
    </citation>
    <scope>NUCLEOTIDE SEQUENCE [LARGE SCALE GENOMIC DNA]</scope>
    <source>
        <strain evidence="2 3">DCMF</strain>
    </source>
</reference>
<dbReference type="InterPro" id="IPR036582">
    <property type="entry name" value="Mao_N_sf"/>
</dbReference>
<organism evidence="2 3">
    <name type="scientific">Formimonas warabiya</name>
    <dbReference type="NCBI Taxonomy" id="1761012"/>
    <lineage>
        <taxon>Bacteria</taxon>
        <taxon>Bacillati</taxon>
        <taxon>Bacillota</taxon>
        <taxon>Clostridia</taxon>
        <taxon>Eubacteriales</taxon>
        <taxon>Peptococcaceae</taxon>
        <taxon>Candidatus Formimonas</taxon>
    </lineage>
</organism>
<dbReference type="AlphaFoldDB" id="A0A3G1KSS2"/>
<dbReference type="InterPro" id="IPR012854">
    <property type="entry name" value="Cu_amine_oxidase-like_N"/>
</dbReference>
<name>A0A3G1KSS2_FORW1</name>
<sequence>MKMNKILLVVLLYLIIFSNTLPNAYASKEIKVFVNDEQQHFSPAPIFENGCTLVPMRPFFEALGAKIEWNSATKTVIGKRDNAIVELTINKKIALVNGKEIALSQPGKIINGNTFIPLRFVGEALGDDVDWNSETSIISITIFRAPNKIQGLGLEIKQGDDIYCIISNYEEVNIKKDNFSMRFNIKDYDSNMDEFYSAMIASVSDKVYFDLVKPNIKISNLPYFCDGSGLAPAGSKYSEMYISDDGQHYIIFDEQNPIDQRADLIKKENEFLKVEWKVNYIVYSETKYDIKDVPIGDLYLIVVIDNDLDNIIDENEFSTIKVHFI</sequence>
<evidence type="ECO:0000259" key="1">
    <source>
        <dbReference type="Pfam" id="PF07833"/>
    </source>
</evidence>
<feature type="domain" description="Copper amine oxidase-like N-terminal" evidence="1">
    <location>
        <begin position="34"/>
        <end position="140"/>
    </location>
</feature>
<evidence type="ECO:0000313" key="3">
    <source>
        <dbReference type="Proteomes" id="UP000323521"/>
    </source>
</evidence>